<keyword evidence="4" id="KW-0997">Cell inner membrane</keyword>
<dbReference type="GO" id="GO:0015628">
    <property type="term" value="P:protein secretion by the type II secretion system"/>
    <property type="evidence" value="ECO:0007669"/>
    <property type="project" value="InterPro"/>
</dbReference>
<proteinExistence type="predicted"/>
<dbReference type="Gene3D" id="3.55.40.10">
    <property type="entry name" value="minor pseudopilin epsh domain"/>
    <property type="match status" value="1"/>
</dbReference>
<organism evidence="9 10">
    <name type="scientific">Kiritimatiella glycovorans</name>
    <dbReference type="NCBI Taxonomy" id="1307763"/>
    <lineage>
        <taxon>Bacteria</taxon>
        <taxon>Pseudomonadati</taxon>
        <taxon>Kiritimatiellota</taxon>
        <taxon>Kiritimatiellia</taxon>
        <taxon>Kiritimatiellales</taxon>
        <taxon>Kiritimatiellaceae</taxon>
        <taxon>Kiritimatiella</taxon>
    </lineage>
</organism>
<protein>
    <submittedName>
        <fullName evidence="9">Tfp pilus assembly protein FimT</fullName>
    </submittedName>
</protein>
<keyword evidence="5" id="KW-0812">Transmembrane</keyword>
<dbReference type="STRING" id="1307763.L21SP4_00728"/>
<dbReference type="InterPro" id="IPR022346">
    <property type="entry name" value="T2SS_GspH"/>
</dbReference>
<keyword evidence="3" id="KW-0488">Methylation</keyword>
<evidence type="ECO:0000313" key="10">
    <source>
        <dbReference type="Proteomes" id="UP000035268"/>
    </source>
</evidence>
<evidence type="ECO:0000256" key="3">
    <source>
        <dbReference type="ARBA" id="ARBA00022481"/>
    </source>
</evidence>
<evidence type="ECO:0000256" key="2">
    <source>
        <dbReference type="ARBA" id="ARBA00022475"/>
    </source>
</evidence>
<feature type="domain" description="General secretion pathway GspH" evidence="8">
    <location>
        <begin position="29"/>
        <end position="138"/>
    </location>
</feature>
<dbReference type="AlphaFoldDB" id="A0A0G3EBZ0"/>
<evidence type="ECO:0000256" key="1">
    <source>
        <dbReference type="ARBA" id="ARBA00004377"/>
    </source>
</evidence>
<evidence type="ECO:0000313" key="9">
    <source>
        <dbReference type="EMBL" id="AKJ63996.1"/>
    </source>
</evidence>
<gene>
    <name evidence="9" type="ORF">L21SP4_00728</name>
</gene>
<evidence type="ECO:0000256" key="6">
    <source>
        <dbReference type="ARBA" id="ARBA00022989"/>
    </source>
</evidence>
<dbReference type="Proteomes" id="UP000035268">
    <property type="component" value="Chromosome"/>
</dbReference>
<evidence type="ECO:0000256" key="7">
    <source>
        <dbReference type="ARBA" id="ARBA00023136"/>
    </source>
</evidence>
<dbReference type="Pfam" id="PF12019">
    <property type="entry name" value="GspH"/>
    <property type="match status" value="1"/>
</dbReference>
<comment type="subcellular location">
    <subcellularLocation>
        <location evidence="1">Cell inner membrane</location>
        <topology evidence="1">Single-pass membrane protein</topology>
    </subcellularLocation>
</comment>
<dbReference type="KEGG" id="vbl:L21SP4_00728"/>
<name>A0A0G3EBZ0_9BACT</name>
<accession>A0A0G3EBZ0</accession>
<dbReference type="GO" id="GO:0015627">
    <property type="term" value="C:type II protein secretion system complex"/>
    <property type="evidence" value="ECO:0007669"/>
    <property type="project" value="InterPro"/>
</dbReference>
<reference evidence="10" key="1">
    <citation type="submission" date="2015-02" db="EMBL/GenBank/DDBJ databases">
        <title>Description and complete genome sequence of the first cultured representative of the subdivision 5 of the Verrucomicrobia phylum.</title>
        <authorList>
            <person name="Spring S."/>
            <person name="Bunk B."/>
            <person name="Sproer C."/>
            <person name="Klenk H.-P."/>
        </authorList>
    </citation>
    <scope>NUCLEOTIDE SEQUENCE [LARGE SCALE GENOMIC DNA]</scope>
    <source>
        <strain evidence="10">L21-Fru-AB</strain>
    </source>
</reference>
<keyword evidence="6" id="KW-1133">Transmembrane helix</keyword>
<keyword evidence="7" id="KW-0472">Membrane</keyword>
<keyword evidence="2" id="KW-1003">Cell membrane</keyword>
<dbReference type="GO" id="GO:0005886">
    <property type="term" value="C:plasma membrane"/>
    <property type="evidence" value="ECO:0007669"/>
    <property type="project" value="UniProtKB-SubCell"/>
</dbReference>
<evidence type="ECO:0000256" key="4">
    <source>
        <dbReference type="ARBA" id="ARBA00022519"/>
    </source>
</evidence>
<dbReference type="EMBL" id="CP010904">
    <property type="protein sequence ID" value="AKJ63996.1"/>
    <property type="molecule type" value="Genomic_DNA"/>
</dbReference>
<reference evidence="9 10" key="2">
    <citation type="journal article" date="2016" name="ISME J.">
        <title>Characterization of the first cultured representative of Verrucomicrobia subdivision 5 indicates the proposal of a novel phylum.</title>
        <authorList>
            <person name="Spring S."/>
            <person name="Bunk B."/>
            <person name="Sproer C."/>
            <person name="Schumann P."/>
            <person name="Rohde M."/>
            <person name="Tindall B.J."/>
            <person name="Klenk H.P."/>
        </authorList>
    </citation>
    <scope>NUCLEOTIDE SEQUENCE [LARGE SCALE GENOMIC DNA]</scope>
    <source>
        <strain evidence="9 10">L21-Fru-AB</strain>
    </source>
</reference>
<sequence length="147" mass="16201">MVAIVMIAGVVTVPMMARSFEGSRLRMSTRALVRMHRWARSRAVLEQRALRLEIDPETGRMQILTGRSAPEDDDPRSTAVRRVRSVEEGIDIAEVRVGDDPAVEDGPVRIRYTPGGRCDSFSVILRDSEGHEMTVAVDGVAGKAVIE</sequence>
<evidence type="ECO:0000259" key="8">
    <source>
        <dbReference type="Pfam" id="PF12019"/>
    </source>
</evidence>
<keyword evidence="10" id="KW-1185">Reference proteome</keyword>
<evidence type="ECO:0000256" key="5">
    <source>
        <dbReference type="ARBA" id="ARBA00022692"/>
    </source>
</evidence>